<dbReference type="eggNOG" id="COG0820">
    <property type="taxonomic scope" value="Bacteria"/>
</dbReference>
<dbReference type="STRING" id="639282.DEFDS_0948"/>
<dbReference type="InterPro" id="IPR058240">
    <property type="entry name" value="rSAM_sf"/>
</dbReference>
<evidence type="ECO:0000256" key="14">
    <source>
        <dbReference type="HAMAP-Rule" id="MF_01849"/>
    </source>
</evidence>
<sequence>MNHKIDNLSLTELKEVVTQLNEKPFRATQLFKWIYQKGVTSFDEMTDLPLEFRKKLIENFSFTKLTVVEQLESQLDGSIKVLFRLEDDNFIESVLMFDGKRVTACLSTQVGCRMGCQFCNTAKIGLIRNLTSAEIIRQIIYLRNLAETKKKPLTNLVFMGMGEPLDNFDNLTKSLDIILNEEALNFSHRKVTVSTCGIMDKLNLLAKHYKVNIAISLNAVTNKIRSKLMPVNKRYPIEEIINGIKKLPIPKRKRITLEYVLIDGLNNTTKDANLLVKQLKGLPIKVNLILYNKTKLSDFHSPQLNYALNFQKTLINNGIATFIRKSFGQDIEAACGQLYAKYYSERGQWKESNLTQEIKQ</sequence>
<comment type="subcellular location">
    <subcellularLocation>
        <location evidence="1 14">Cytoplasm</location>
    </subcellularLocation>
</comment>
<evidence type="ECO:0000256" key="10">
    <source>
        <dbReference type="ARBA" id="ARBA00022723"/>
    </source>
</evidence>
<comment type="function">
    <text evidence="14">Specifically methylates position 2 of adenine 2503 in 23S rRNA and position 2 of adenine 37 in tRNAs.</text>
</comment>
<evidence type="ECO:0000256" key="7">
    <source>
        <dbReference type="ARBA" id="ARBA00022679"/>
    </source>
</evidence>
<dbReference type="CDD" id="cd01335">
    <property type="entry name" value="Radical_SAM"/>
    <property type="match status" value="1"/>
</dbReference>
<dbReference type="Pfam" id="PF21016">
    <property type="entry name" value="RlmN_N"/>
    <property type="match status" value="1"/>
</dbReference>
<dbReference type="OrthoDB" id="9793973at2"/>
<dbReference type="GO" id="GO:0046872">
    <property type="term" value="F:metal ion binding"/>
    <property type="evidence" value="ECO:0007669"/>
    <property type="project" value="UniProtKB-KW"/>
</dbReference>
<dbReference type="InterPro" id="IPR040072">
    <property type="entry name" value="Methyltransferase_A"/>
</dbReference>
<comment type="caution">
    <text evidence="14">Lacks conserved residue(s) required for the propagation of feature annotation.</text>
</comment>
<keyword evidence="3 14" id="KW-0004">4Fe-4S</keyword>
<feature type="binding site" evidence="14">
    <location>
        <position position="112"/>
    </location>
    <ligand>
        <name>[4Fe-4S] cluster</name>
        <dbReference type="ChEBI" id="CHEBI:49883"/>
        <note>4Fe-4S-S-AdoMet</note>
    </ligand>
</feature>
<dbReference type="GO" id="GO:0051539">
    <property type="term" value="F:4 iron, 4 sulfur cluster binding"/>
    <property type="evidence" value="ECO:0007669"/>
    <property type="project" value="UniProtKB-UniRule"/>
</dbReference>
<feature type="binding site" evidence="14">
    <location>
        <begin position="216"/>
        <end position="218"/>
    </location>
    <ligand>
        <name>S-adenosyl-L-methionine</name>
        <dbReference type="ChEBI" id="CHEBI:59789"/>
    </ligand>
</feature>
<evidence type="ECO:0000256" key="12">
    <source>
        <dbReference type="ARBA" id="ARBA00023014"/>
    </source>
</evidence>
<keyword evidence="8 14" id="KW-0949">S-adenosyl-L-methionine</keyword>
<organism evidence="16 17">
    <name type="scientific">Deferribacter desulfuricans (strain DSM 14783 / JCM 11476 / NBRC 101012 / SSM1)</name>
    <dbReference type="NCBI Taxonomy" id="639282"/>
    <lineage>
        <taxon>Bacteria</taxon>
        <taxon>Pseudomonadati</taxon>
        <taxon>Deferribacterota</taxon>
        <taxon>Deferribacteres</taxon>
        <taxon>Deferribacterales</taxon>
        <taxon>Deferribacteraceae</taxon>
        <taxon>Deferribacter</taxon>
    </lineage>
</organism>
<dbReference type="FunFam" id="3.20.20.70:FF:000014">
    <property type="entry name" value="Probable dual-specificity RNA methyltransferase RlmN"/>
    <property type="match status" value="1"/>
</dbReference>
<keyword evidence="17" id="KW-1185">Reference proteome</keyword>
<dbReference type="GO" id="GO:0002935">
    <property type="term" value="F:tRNA (adenine(37)-C2)-methyltransferase activity"/>
    <property type="evidence" value="ECO:0007669"/>
    <property type="project" value="UniProtKB-UniRule"/>
</dbReference>
<name>D3PCU7_DEFDS</name>
<dbReference type="Gene3D" id="1.10.150.530">
    <property type="match status" value="1"/>
</dbReference>
<feature type="active site" description="S-methylcysteine intermediate" evidence="14">
    <location>
        <position position="335"/>
    </location>
</feature>
<dbReference type="SUPFAM" id="SSF102114">
    <property type="entry name" value="Radical SAM enzymes"/>
    <property type="match status" value="1"/>
</dbReference>
<dbReference type="Proteomes" id="UP000001520">
    <property type="component" value="Chromosome"/>
</dbReference>
<feature type="binding site" evidence="14">
    <location>
        <position position="116"/>
    </location>
    <ligand>
        <name>[4Fe-4S] cluster</name>
        <dbReference type="ChEBI" id="CHEBI:49883"/>
        <note>4Fe-4S-S-AdoMet</note>
    </ligand>
</feature>
<evidence type="ECO:0000256" key="1">
    <source>
        <dbReference type="ARBA" id="ARBA00004496"/>
    </source>
</evidence>
<evidence type="ECO:0000256" key="4">
    <source>
        <dbReference type="ARBA" id="ARBA00022490"/>
    </source>
</evidence>
<evidence type="ECO:0000259" key="15">
    <source>
        <dbReference type="PROSITE" id="PS51918"/>
    </source>
</evidence>
<evidence type="ECO:0000256" key="5">
    <source>
        <dbReference type="ARBA" id="ARBA00022552"/>
    </source>
</evidence>
<comment type="miscellaneous">
    <text evidence="14">Reaction proceeds by a ping-pong mechanism involving intermediate methylation of a conserved cysteine residue.</text>
</comment>
<dbReference type="EC" id="2.1.1.192" evidence="14"/>
<protein>
    <recommendedName>
        <fullName evidence="14">Probable dual-specificity RNA methyltransferase RlmN</fullName>
        <ecNumber evidence="14">2.1.1.192</ecNumber>
    </recommendedName>
    <alternativeName>
        <fullName evidence="14">23S rRNA (adenine(2503)-C(2))-methyltransferase</fullName>
    </alternativeName>
    <alternativeName>
        <fullName evidence="14">23S rRNA m2A2503 methyltransferase</fullName>
    </alternativeName>
    <alternativeName>
        <fullName evidence="14">Ribosomal RNA large subunit methyltransferase N</fullName>
    </alternativeName>
    <alternativeName>
        <fullName evidence="14">tRNA (adenine(37)-C(2))-methyltransferase</fullName>
    </alternativeName>
    <alternativeName>
        <fullName evidence="14">tRNA m2A37 methyltransferase</fullName>
    </alternativeName>
</protein>
<dbReference type="HOGENOM" id="CLU_029101_2_0_0"/>
<evidence type="ECO:0000313" key="17">
    <source>
        <dbReference type="Proteomes" id="UP000001520"/>
    </source>
</evidence>
<comment type="catalytic activity">
    <reaction evidence="14">
        <text>adenosine(2503) in 23S rRNA + 2 reduced [2Fe-2S]-[ferredoxin] + 2 S-adenosyl-L-methionine = 2-methyladenosine(2503) in 23S rRNA + 5'-deoxyadenosine + L-methionine + 2 oxidized [2Fe-2S]-[ferredoxin] + S-adenosyl-L-homocysteine</text>
        <dbReference type="Rhea" id="RHEA:42916"/>
        <dbReference type="Rhea" id="RHEA-COMP:10000"/>
        <dbReference type="Rhea" id="RHEA-COMP:10001"/>
        <dbReference type="Rhea" id="RHEA-COMP:10152"/>
        <dbReference type="Rhea" id="RHEA-COMP:10282"/>
        <dbReference type="ChEBI" id="CHEBI:17319"/>
        <dbReference type="ChEBI" id="CHEBI:33737"/>
        <dbReference type="ChEBI" id="CHEBI:33738"/>
        <dbReference type="ChEBI" id="CHEBI:57844"/>
        <dbReference type="ChEBI" id="CHEBI:57856"/>
        <dbReference type="ChEBI" id="CHEBI:59789"/>
        <dbReference type="ChEBI" id="CHEBI:74411"/>
        <dbReference type="ChEBI" id="CHEBI:74497"/>
        <dbReference type="EC" id="2.1.1.192"/>
    </reaction>
</comment>
<evidence type="ECO:0000256" key="9">
    <source>
        <dbReference type="ARBA" id="ARBA00022694"/>
    </source>
</evidence>
<keyword evidence="12 14" id="KW-0411">Iron-sulfur</keyword>
<dbReference type="InterPro" id="IPR013785">
    <property type="entry name" value="Aldolase_TIM"/>
</dbReference>
<dbReference type="NCBIfam" id="TIGR00048">
    <property type="entry name" value="rRNA_mod_RlmN"/>
    <property type="match status" value="1"/>
</dbReference>
<comment type="similarity">
    <text evidence="2 14">Belongs to the radical SAM superfamily. RlmN family.</text>
</comment>
<dbReference type="GO" id="GO:0005737">
    <property type="term" value="C:cytoplasm"/>
    <property type="evidence" value="ECO:0007669"/>
    <property type="project" value="UniProtKB-SubCell"/>
</dbReference>
<dbReference type="GO" id="GO:0019843">
    <property type="term" value="F:rRNA binding"/>
    <property type="evidence" value="ECO:0007669"/>
    <property type="project" value="UniProtKB-UniRule"/>
</dbReference>
<proteinExistence type="inferred from homology"/>
<keyword evidence="7 14" id="KW-0808">Transferase</keyword>
<evidence type="ECO:0000256" key="8">
    <source>
        <dbReference type="ARBA" id="ARBA00022691"/>
    </source>
</evidence>
<dbReference type="SFLD" id="SFLDF00275">
    <property type="entry name" value="adenosine_C2_methyltransferase"/>
    <property type="match status" value="1"/>
</dbReference>
<evidence type="ECO:0000313" key="16">
    <source>
        <dbReference type="EMBL" id="BAI80420.1"/>
    </source>
</evidence>
<dbReference type="RefSeq" id="WP_013007667.1">
    <property type="nucleotide sequence ID" value="NC_013939.1"/>
</dbReference>
<feature type="active site" description="Proton acceptor" evidence="14">
    <location>
        <position position="92"/>
    </location>
</feature>
<feature type="binding site" evidence="14">
    <location>
        <position position="119"/>
    </location>
    <ligand>
        <name>[4Fe-4S] cluster</name>
        <dbReference type="ChEBI" id="CHEBI:49883"/>
        <note>4Fe-4S-S-AdoMet</note>
    </ligand>
</feature>
<accession>D3PCU7</accession>
<dbReference type="Pfam" id="PF04055">
    <property type="entry name" value="Radical_SAM"/>
    <property type="match status" value="1"/>
</dbReference>
<comment type="catalytic activity">
    <reaction evidence="14">
        <text>adenosine(37) in tRNA + 2 reduced [2Fe-2S]-[ferredoxin] + 2 S-adenosyl-L-methionine = 2-methyladenosine(37) in tRNA + 5'-deoxyadenosine + L-methionine + 2 oxidized [2Fe-2S]-[ferredoxin] + S-adenosyl-L-homocysteine</text>
        <dbReference type="Rhea" id="RHEA:43332"/>
        <dbReference type="Rhea" id="RHEA-COMP:10000"/>
        <dbReference type="Rhea" id="RHEA-COMP:10001"/>
        <dbReference type="Rhea" id="RHEA-COMP:10162"/>
        <dbReference type="Rhea" id="RHEA-COMP:10485"/>
        <dbReference type="ChEBI" id="CHEBI:17319"/>
        <dbReference type="ChEBI" id="CHEBI:33737"/>
        <dbReference type="ChEBI" id="CHEBI:33738"/>
        <dbReference type="ChEBI" id="CHEBI:57844"/>
        <dbReference type="ChEBI" id="CHEBI:57856"/>
        <dbReference type="ChEBI" id="CHEBI:59789"/>
        <dbReference type="ChEBI" id="CHEBI:74411"/>
        <dbReference type="ChEBI" id="CHEBI:74497"/>
        <dbReference type="EC" id="2.1.1.192"/>
    </reaction>
</comment>
<dbReference type="PIRSF" id="PIRSF006004">
    <property type="entry name" value="CHP00048"/>
    <property type="match status" value="1"/>
</dbReference>
<dbReference type="InterPro" id="IPR048641">
    <property type="entry name" value="RlmN_N"/>
</dbReference>
<keyword evidence="9 14" id="KW-0819">tRNA processing</keyword>
<keyword evidence="6 14" id="KW-0489">Methyltransferase</keyword>
<dbReference type="SFLD" id="SFLDS00029">
    <property type="entry name" value="Radical_SAM"/>
    <property type="match status" value="1"/>
</dbReference>
<dbReference type="GO" id="GO:0000049">
    <property type="term" value="F:tRNA binding"/>
    <property type="evidence" value="ECO:0007669"/>
    <property type="project" value="UniProtKB-UniRule"/>
</dbReference>
<feature type="domain" description="Radical SAM core" evidence="15">
    <location>
        <begin position="98"/>
        <end position="330"/>
    </location>
</feature>
<feature type="binding site" evidence="14">
    <location>
        <begin position="162"/>
        <end position="163"/>
    </location>
    <ligand>
        <name>S-adenosyl-L-methionine</name>
        <dbReference type="ChEBI" id="CHEBI:59789"/>
    </ligand>
</feature>
<dbReference type="AlphaFoldDB" id="D3PCU7"/>
<dbReference type="GO" id="GO:0030488">
    <property type="term" value="P:tRNA methylation"/>
    <property type="evidence" value="ECO:0007669"/>
    <property type="project" value="UniProtKB-UniRule"/>
</dbReference>
<feature type="binding site" evidence="14">
    <location>
        <position position="194"/>
    </location>
    <ligand>
        <name>S-adenosyl-L-methionine</name>
        <dbReference type="ChEBI" id="CHEBI:59789"/>
    </ligand>
</feature>
<keyword evidence="10 14" id="KW-0479">Metal-binding</keyword>
<reference evidence="16 17" key="1">
    <citation type="journal article" date="2010" name="DNA Res.">
        <title>Bacterial lifestyle in a deep-sea hydrothermal vent chimney revealed by the genome sequence of the thermophilic bacterium Deferribacter desulfuricans SSM1.</title>
        <authorList>
            <person name="Takaki Y."/>
            <person name="Shimamura S."/>
            <person name="Nakagawa S."/>
            <person name="Fukuhara Y."/>
            <person name="Horikawa H."/>
            <person name="Ankai A."/>
            <person name="Harada T."/>
            <person name="Hosoyama A."/>
            <person name="Oguchi A."/>
            <person name="Fukui S."/>
            <person name="Fujita N."/>
            <person name="Takami H."/>
            <person name="Takai K."/>
        </authorList>
    </citation>
    <scope>NUCLEOTIDE SEQUENCE [LARGE SCALE GENOMIC DNA]</scope>
    <source>
        <strain evidence="17">DSM 14783 / JCM 11476 / NBRC 101012 / SSM1</strain>
    </source>
</reference>
<evidence type="ECO:0000256" key="2">
    <source>
        <dbReference type="ARBA" id="ARBA00007544"/>
    </source>
</evidence>
<dbReference type="InterPro" id="IPR027492">
    <property type="entry name" value="RNA_MTrfase_RlmN"/>
</dbReference>
<evidence type="ECO:0000256" key="11">
    <source>
        <dbReference type="ARBA" id="ARBA00023004"/>
    </source>
</evidence>
<dbReference type="Gene3D" id="3.20.20.70">
    <property type="entry name" value="Aldolase class I"/>
    <property type="match status" value="1"/>
</dbReference>
<dbReference type="PROSITE" id="PS51918">
    <property type="entry name" value="RADICAL_SAM"/>
    <property type="match status" value="1"/>
</dbReference>
<dbReference type="GO" id="GO:0070475">
    <property type="term" value="P:rRNA base methylation"/>
    <property type="evidence" value="ECO:0007669"/>
    <property type="project" value="UniProtKB-UniRule"/>
</dbReference>
<evidence type="ECO:0000256" key="6">
    <source>
        <dbReference type="ARBA" id="ARBA00022603"/>
    </source>
</evidence>
<dbReference type="SFLD" id="SFLDG01062">
    <property type="entry name" value="methyltransferase_(Class_A)"/>
    <property type="match status" value="1"/>
</dbReference>
<dbReference type="KEGG" id="ddf:DEFDS_0948"/>
<dbReference type="EMBL" id="AP011529">
    <property type="protein sequence ID" value="BAI80420.1"/>
    <property type="molecule type" value="Genomic_DNA"/>
</dbReference>
<evidence type="ECO:0000256" key="13">
    <source>
        <dbReference type="ARBA" id="ARBA00023157"/>
    </source>
</evidence>
<keyword evidence="11 14" id="KW-0408">Iron</keyword>
<dbReference type="InterPro" id="IPR004383">
    <property type="entry name" value="rRNA_lsu_MTrfase_RlmN/Cfr"/>
</dbReference>
<keyword evidence="13 14" id="KW-1015">Disulfide bond</keyword>
<evidence type="ECO:0000256" key="3">
    <source>
        <dbReference type="ARBA" id="ARBA00022485"/>
    </source>
</evidence>
<gene>
    <name evidence="14" type="primary">rlmN</name>
    <name evidence="16" type="ordered locus">DEFDS_0948</name>
</gene>
<dbReference type="HAMAP" id="MF_01849">
    <property type="entry name" value="RNA_methyltr_RlmN"/>
    <property type="match status" value="1"/>
</dbReference>
<dbReference type="PANTHER" id="PTHR30544">
    <property type="entry name" value="23S RRNA METHYLTRANSFERASE"/>
    <property type="match status" value="1"/>
</dbReference>
<dbReference type="GO" id="GO:0070040">
    <property type="term" value="F:rRNA (adenine(2503)-C2-)-methyltransferase activity"/>
    <property type="evidence" value="ECO:0007669"/>
    <property type="project" value="UniProtKB-UniRule"/>
</dbReference>
<keyword evidence="5 14" id="KW-0698">rRNA processing</keyword>
<dbReference type="PANTHER" id="PTHR30544:SF5">
    <property type="entry name" value="RADICAL SAM CORE DOMAIN-CONTAINING PROTEIN"/>
    <property type="match status" value="1"/>
</dbReference>
<feature type="binding site" evidence="14">
    <location>
        <position position="292"/>
    </location>
    <ligand>
        <name>S-adenosyl-L-methionine</name>
        <dbReference type="ChEBI" id="CHEBI:59789"/>
    </ligand>
</feature>
<keyword evidence="4 14" id="KW-0963">Cytoplasm</keyword>
<dbReference type="InterPro" id="IPR007197">
    <property type="entry name" value="rSAM"/>
</dbReference>
<comment type="cofactor">
    <cofactor evidence="14">
        <name>[4Fe-4S] cluster</name>
        <dbReference type="ChEBI" id="CHEBI:49883"/>
    </cofactor>
    <text evidence="14">Binds 1 [4Fe-4S] cluster. The cluster is coordinated with 3 cysteines and an exchangeable S-adenosyl-L-methionine.</text>
</comment>